<accession>A0ABP6SYY1</accession>
<dbReference type="RefSeq" id="WP_345728841.1">
    <property type="nucleotide sequence ID" value="NZ_BAAAYN010000019.1"/>
</dbReference>
<evidence type="ECO:0000313" key="4">
    <source>
        <dbReference type="Proteomes" id="UP001501676"/>
    </source>
</evidence>
<evidence type="ECO:0000313" key="3">
    <source>
        <dbReference type="EMBL" id="GAA3387769.1"/>
    </source>
</evidence>
<dbReference type="Pfam" id="PF04525">
    <property type="entry name" value="LOR"/>
    <property type="match status" value="1"/>
</dbReference>
<dbReference type="InterPro" id="IPR007612">
    <property type="entry name" value="LOR"/>
</dbReference>
<gene>
    <name evidence="3" type="ORF">GCM10020369_31460</name>
</gene>
<dbReference type="PANTHER" id="PTHR31087">
    <property type="match status" value="1"/>
</dbReference>
<name>A0ABP6SYY1_9ACTN</name>
<dbReference type="Proteomes" id="UP001501676">
    <property type="component" value="Unassembled WGS sequence"/>
</dbReference>
<dbReference type="InterPro" id="IPR025659">
    <property type="entry name" value="Tubby-like_C"/>
</dbReference>
<evidence type="ECO:0000256" key="2">
    <source>
        <dbReference type="SAM" id="MobiDB-lite"/>
    </source>
</evidence>
<dbReference type="PANTHER" id="PTHR31087:SF161">
    <property type="entry name" value="TUBBY C 2 FAMILY PROTEIN"/>
    <property type="match status" value="1"/>
</dbReference>
<sequence length="184" mass="21116">MGLGDRRARRREERETFGRGGSARRYQLRQKLISIGDDYWVEDEDGERAFHVDGKALRLRKTFHLEDLEGRRLCTIQKRVMHIRDTMEIEGPEGGRIALVHKAMISPLRDRWKVEVENGPDLEAHGSIADHEYEIEADGRKVANVSKRWFRVRDTYGVEIAPDQDAVLLLAVTVAIDEMAHGGK</sequence>
<keyword evidence="4" id="KW-1185">Reference proteome</keyword>
<organism evidence="3 4">
    <name type="scientific">Cryptosporangium minutisporangium</name>
    <dbReference type="NCBI Taxonomy" id="113569"/>
    <lineage>
        <taxon>Bacteria</taxon>
        <taxon>Bacillati</taxon>
        <taxon>Actinomycetota</taxon>
        <taxon>Actinomycetes</taxon>
        <taxon>Cryptosporangiales</taxon>
        <taxon>Cryptosporangiaceae</taxon>
        <taxon>Cryptosporangium</taxon>
    </lineage>
</organism>
<feature type="compositionally biased region" description="Basic and acidic residues" evidence="2">
    <location>
        <begin position="1"/>
        <end position="17"/>
    </location>
</feature>
<comment type="similarity">
    <text evidence="1">Belongs to the LOR family.</text>
</comment>
<dbReference type="Gene3D" id="2.40.160.200">
    <property type="entry name" value="LURP1-related"/>
    <property type="match status" value="1"/>
</dbReference>
<dbReference type="SUPFAM" id="SSF54518">
    <property type="entry name" value="Tubby C-terminal domain-like"/>
    <property type="match status" value="1"/>
</dbReference>
<comment type="caution">
    <text evidence="3">The sequence shown here is derived from an EMBL/GenBank/DDBJ whole genome shotgun (WGS) entry which is preliminary data.</text>
</comment>
<proteinExistence type="inferred from homology"/>
<reference evidence="4" key="1">
    <citation type="journal article" date="2019" name="Int. J. Syst. Evol. Microbiol.">
        <title>The Global Catalogue of Microorganisms (GCM) 10K type strain sequencing project: providing services to taxonomists for standard genome sequencing and annotation.</title>
        <authorList>
            <consortium name="The Broad Institute Genomics Platform"/>
            <consortium name="The Broad Institute Genome Sequencing Center for Infectious Disease"/>
            <person name="Wu L."/>
            <person name="Ma J."/>
        </authorList>
    </citation>
    <scope>NUCLEOTIDE SEQUENCE [LARGE SCALE GENOMIC DNA]</scope>
    <source>
        <strain evidence="4">JCM 9458</strain>
    </source>
</reference>
<protein>
    <submittedName>
        <fullName evidence="3">LURP-one-related/scramblase family protein</fullName>
    </submittedName>
</protein>
<feature type="region of interest" description="Disordered" evidence="2">
    <location>
        <begin position="1"/>
        <end position="20"/>
    </location>
</feature>
<evidence type="ECO:0000256" key="1">
    <source>
        <dbReference type="ARBA" id="ARBA00005437"/>
    </source>
</evidence>
<dbReference type="EMBL" id="BAAAYN010000019">
    <property type="protein sequence ID" value="GAA3387769.1"/>
    <property type="molecule type" value="Genomic_DNA"/>
</dbReference>
<dbReference type="InterPro" id="IPR038595">
    <property type="entry name" value="LOR_sf"/>
</dbReference>